<dbReference type="EMBL" id="CABIJS010000322">
    <property type="protein sequence ID" value="VUZ49083.1"/>
    <property type="molecule type" value="Genomic_DNA"/>
</dbReference>
<dbReference type="InterPro" id="IPR050230">
    <property type="entry name" value="CALM/Myosin/TropC-like"/>
</dbReference>
<evidence type="ECO:0000256" key="1">
    <source>
        <dbReference type="ARBA" id="ARBA00022737"/>
    </source>
</evidence>
<dbReference type="PANTHER" id="PTHR23048:SF0">
    <property type="entry name" value="CALMODULIN LIKE 3"/>
    <property type="match status" value="1"/>
</dbReference>
<keyword evidence="3" id="KW-0732">Signal</keyword>
<evidence type="ECO:0000256" key="3">
    <source>
        <dbReference type="SAM" id="SignalP"/>
    </source>
</evidence>
<feature type="signal peptide" evidence="3">
    <location>
        <begin position="1"/>
        <end position="21"/>
    </location>
</feature>
<proteinExistence type="predicted"/>
<dbReference type="GO" id="GO:0005509">
    <property type="term" value="F:calcium ion binding"/>
    <property type="evidence" value="ECO:0007669"/>
    <property type="project" value="InterPro"/>
</dbReference>
<dbReference type="AlphaFoldDB" id="A0A564YQY7"/>
<evidence type="ECO:0000313" key="5">
    <source>
        <dbReference type="EMBL" id="VUZ49083.1"/>
    </source>
</evidence>
<name>A0A564YQY7_HYMDI</name>
<gene>
    <name evidence="5" type="ORF">WMSIL1_LOCUS8324</name>
</gene>
<feature type="domain" description="EF-hand" evidence="4">
    <location>
        <begin position="63"/>
        <end position="98"/>
    </location>
</feature>
<feature type="non-terminal residue" evidence="5">
    <location>
        <position position="1"/>
    </location>
</feature>
<protein>
    <recommendedName>
        <fullName evidence="4">EF-hand domain-containing protein</fullName>
    </recommendedName>
</protein>
<dbReference type="PROSITE" id="PS00018">
    <property type="entry name" value="EF_HAND_1"/>
    <property type="match status" value="3"/>
</dbReference>
<dbReference type="CDD" id="cd00051">
    <property type="entry name" value="EFh"/>
    <property type="match status" value="2"/>
</dbReference>
<keyword evidence="1" id="KW-0677">Repeat</keyword>
<feature type="domain" description="EF-hand" evidence="4">
    <location>
        <begin position="27"/>
        <end position="62"/>
    </location>
</feature>
<dbReference type="FunFam" id="1.10.238.10:FF:000001">
    <property type="entry name" value="Calmodulin 1"/>
    <property type="match status" value="1"/>
</dbReference>
<evidence type="ECO:0000259" key="4">
    <source>
        <dbReference type="PROSITE" id="PS50222"/>
    </source>
</evidence>
<dbReference type="InterPro" id="IPR018247">
    <property type="entry name" value="EF_Hand_1_Ca_BS"/>
</dbReference>
<feature type="domain" description="EF-hand" evidence="4">
    <location>
        <begin position="100"/>
        <end position="135"/>
    </location>
</feature>
<evidence type="ECO:0000313" key="6">
    <source>
        <dbReference type="Proteomes" id="UP000321570"/>
    </source>
</evidence>
<dbReference type="GO" id="GO:0016460">
    <property type="term" value="C:myosin II complex"/>
    <property type="evidence" value="ECO:0007669"/>
    <property type="project" value="TreeGrafter"/>
</dbReference>
<dbReference type="Proteomes" id="UP000321570">
    <property type="component" value="Unassembled WGS sequence"/>
</dbReference>
<keyword evidence="6" id="KW-1185">Reference proteome</keyword>
<sequence length="172" mass="19452">LILHLTLSFLLTQANYSALQADQLTGDRILEFFETFSLFDKNRDGLITVDELRSVMKSLGRNLSQEELKEMIKEGDANGSGAIAFEEFLNMVIKSANTEENKGKLLNTFRLFDKDGNGFISTSELRQVLTALGEKLHEGQVEEMIRIADTDYDGQINYDGTYFYLNILVGTY</sequence>
<dbReference type="PROSITE" id="PS50222">
    <property type="entry name" value="EF_HAND_2"/>
    <property type="match status" value="3"/>
</dbReference>
<accession>A0A564YQY7</accession>
<dbReference type="Gene3D" id="1.10.238.10">
    <property type="entry name" value="EF-hand"/>
    <property type="match status" value="2"/>
</dbReference>
<evidence type="ECO:0000256" key="2">
    <source>
        <dbReference type="ARBA" id="ARBA00022837"/>
    </source>
</evidence>
<feature type="chain" id="PRO_5021827227" description="EF-hand domain-containing protein" evidence="3">
    <location>
        <begin position="22"/>
        <end position="172"/>
    </location>
</feature>
<dbReference type="InterPro" id="IPR002048">
    <property type="entry name" value="EF_hand_dom"/>
</dbReference>
<reference evidence="5 6" key="1">
    <citation type="submission" date="2019-07" db="EMBL/GenBank/DDBJ databases">
        <authorList>
            <person name="Jastrzebski P J."/>
            <person name="Paukszto L."/>
            <person name="Jastrzebski P J."/>
        </authorList>
    </citation>
    <scope>NUCLEOTIDE SEQUENCE [LARGE SCALE GENOMIC DNA]</scope>
    <source>
        <strain evidence="5 6">WMS-il1</strain>
    </source>
</reference>
<dbReference type="Pfam" id="PF13499">
    <property type="entry name" value="EF-hand_7"/>
    <property type="match status" value="2"/>
</dbReference>
<keyword evidence="2" id="KW-0106">Calcium</keyword>
<dbReference type="InterPro" id="IPR011992">
    <property type="entry name" value="EF-hand-dom_pair"/>
</dbReference>
<organism evidence="5 6">
    <name type="scientific">Hymenolepis diminuta</name>
    <name type="common">Rat tapeworm</name>
    <dbReference type="NCBI Taxonomy" id="6216"/>
    <lineage>
        <taxon>Eukaryota</taxon>
        <taxon>Metazoa</taxon>
        <taxon>Spiralia</taxon>
        <taxon>Lophotrochozoa</taxon>
        <taxon>Platyhelminthes</taxon>
        <taxon>Cestoda</taxon>
        <taxon>Eucestoda</taxon>
        <taxon>Cyclophyllidea</taxon>
        <taxon>Hymenolepididae</taxon>
        <taxon>Hymenolepis</taxon>
    </lineage>
</organism>
<dbReference type="SMART" id="SM00054">
    <property type="entry name" value="EFh"/>
    <property type="match status" value="4"/>
</dbReference>
<dbReference type="PANTHER" id="PTHR23048">
    <property type="entry name" value="MYOSIN LIGHT CHAIN 1, 3"/>
    <property type="match status" value="1"/>
</dbReference>
<dbReference type="SUPFAM" id="SSF47473">
    <property type="entry name" value="EF-hand"/>
    <property type="match status" value="1"/>
</dbReference>